<dbReference type="Pfam" id="PF00501">
    <property type="entry name" value="AMP-binding"/>
    <property type="match status" value="1"/>
</dbReference>
<dbReference type="GO" id="GO:0004467">
    <property type="term" value="F:long-chain fatty acid-CoA ligase activity"/>
    <property type="evidence" value="ECO:0007669"/>
    <property type="project" value="UniProtKB-EC"/>
</dbReference>
<dbReference type="Pfam" id="PF13193">
    <property type="entry name" value="AMP-binding_C"/>
    <property type="match status" value="1"/>
</dbReference>
<comment type="caution">
    <text evidence="4">The sequence shown here is derived from an EMBL/GenBank/DDBJ whole genome shotgun (WGS) entry which is preliminary data.</text>
</comment>
<dbReference type="PROSITE" id="PS00455">
    <property type="entry name" value="AMP_BINDING"/>
    <property type="match status" value="1"/>
</dbReference>
<dbReference type="EC" id="6.2.1.3" evidence="4"/>
<feature type="domain" description="AMP-binding enzyme C-terminal" evidence="3">
    <location>
        <begin position="443"/>
        <end position="519"/>
    </location>
</feature>
<evidence type="ECO:0000259" key="2">
    <source>
        <dbReference type="Pfam" id="PF00501"/>
    </source>
</evidence>
<dbReference type="InterPro" id="IPR025110">
    <property type="entry name" value="AMP-bd_C"/>
</dbReference>
<dbReference type="Gene3D" id="3.30.300.30">
    <property type="match status" value="1"/>
</dbReference>
<dbReference type="InterPro" id="IPR020845">
    <property type="entry name" value="AMP-binding_CS"/>
</dbReference>
<dbReference type="Proteomes" id="UP001252243">
    <property type="component" value="Unassembled WGS sequence"/>
</dbReference>
<evidence type="ECO:0000259" key="3">
    <source>
        <dbReference type="Pfam" id="PF13193"/>
    </source>
</evidence>
<accession>A0ABU1UHP4</accession>
<dbReference type="EMBL" id="JAVDVQ010000029">
    <property type="protein sequence ID" value="MDR7084719.1"/>
    <property type="molecule type" value="Genomic_DNA"/>
</dbReference>
<organism evidence="4 5">
    <name type="scientific">Arthrobacter ginsengisoli</name>
    <dbReference type="NCBI Taxonomy" id="1356565"/>
    <lineage>
        <taxon>Bacteria</taxon>
        <taxon>Bacillati</taxon>
        <taxon>Actinomycetota</taxon>
        <taxon>Actinomycetes</taxon>
        <taxon>Micrococcales</taxon>
        <taxon>Micrococcaceae</taxon>
        <taxon>Arthrobacter</taxon>
    </lineage>
</organism>
<evidence type="ECO:0000313" key="4">
    <source>
        <dbReference type="EMBL" id="MDR7084719.1"/>
    </source>
</evidence>
<reference evidence="4 5" key="1">
    <citation type="submission" date="2023-07" db="EMBL/GenBank/DDBJ databases">
        <title>Sorghum-associated microbial communities from plants grown in Nebraska, USA.</title>
        <authorList>
            <person name="Schachtman D."/>
        </authorList>
    </citation>
    <scope>NUCLEOTIDE SEQUENCE [LARGE SCALE GENOMIC DNA]</scope>
    <source>
        <strain evidence="4 5">BE167</strain>
    </source>
</reference>
<dbReference type="Gene3D" id="3.40.50.12780">
    <property type="entry name" value="N-terminal domain of ligase-like"/>
    <property type="match status" value="1"/>
</dbReference>
<dbReference type="InterPro" id="IPR045851">
    <property type="entry name" value="AMP-bd_C_sf"/>
</dbReference>
<keyword evidence="5" id="KW-1185">Reference proteome</keyword>
<dbReference type="SUPFAM" id="SSF56801">
    <property type="entry name" value="Acetyl-CoA synthetase-like"/>
    <property type="match status" value="1"/>
</dbReference>
<dbReference type="InterPro" id="IPR050237">
    <property type="entry name" value="ATP-dep_AMP-bd_enzyme"/>
</dbReference>
<gene>
    <name evidence="4" type="ORF">J2X01_004035</name>
</gene>
<keyword evidence="4" id="KW-0436">Ligase</keyword>
<evidence type="ECO:0000256" key="1">
    <source>
        <dbReference type="SAM" id="MobiDB-lite"/>
    </source>
</evidence>
<dbReference type="InterPro" id="IPR000873">
    <property type="entry name" value="AMP-dep_synth/lig_dom"/>
</dbReference>
<feature type="region of interest" description="Disordered" evidence="1">
    <location>
        <begin position="1"/>
        <end position="27"/>
    </location>
</feature>
<dbReference type="RefSeq" id="WP_310061558.1">
    <property type="nucleotide sequence ID" value="NZ_JAVDVQ010000029.1"/>
</dbReference>
<dbReference type="InterPro" id="IPR042099">
    <property type="entry name" value="ANL_N_sf"/>
</dbReference>
<proteinExistence type="predicted"/>
<name>A0ABU1UHP4_9MICC</name>
<evidence type="ECO:0000313" key="5">
    <source>
        <dbReference type="Proteomes" id="UP001252243"/>
    </source>
</evidence>
<dbReference type="PANTHER" id="PTHR43767">
    <property type="entry name" value="LONG-CHAIN-FATTY-ACID--COA LIGASE"/>
    <property type="match status" value="1"/>
</dbReference>
<protein>
    <submittedName>
        <fullName evidence="4">Fatty-acyl-CoA synthase/long-chain acyl-CoA synthetase</fullName>
        <ecNumber evidence="4">6.2.1.-</ecNumber>
        <ecNumber evidence="4">6.2.1.3</ecNumber>
    </submittedName>
</protein>
<sequence length="538" mass="58611">MSKTASPAAPREIPGAKTEDRGTPGESAWSGTLWPAFQDSFIRNAGSTAVVFNRRQLTYAQFHAAVLLLGRHLADRGIRAGDRVVLYTHNCIEYLVADVAILALGAVKVPISAMASTEEATAIIERVEASMTITDSTALLTATLPAPTQVLSISEIEIELPHAAAVQEKPGTPQMRAESPAVIYFTGGTTGAPKGIVHSQAGVLANLHAHIIEAEISRDEHLLLTTPLVHAAGLFALAGLLRGAKVSIESAFDADRVLEVINDRAVTWLFAVPTMINRLVNAAELHQWHPRTLRTIQYGAAPISPSLLQRALSRFGPILQQLYAQTECPDYATLLTKQDHLRALEKPRLLSSAGRSTLMCNVTVRAEDGAAVPVRDLGEICLAAPYVMTSYWRDPQGYADRFYGRWMRTGDIGYLDEDGYLYIVDRRNDMIVTGGLNVYSVDVENVLSDHPDVDGVAVIGIPDPDWGEAVCAYVVTSADEDRDLLADRILDHCRATAARYKVPKKIVFIDQLPLTRYGKVDKKALRLPHWGATGRGIN</sequence>
<feature type="domain" description="AMP-dependent synthetase/ligase" evidence="2">
    <location>
        <begin position="43"/>
        <end position="392"/>
    </location>
</feature>
<dbReference type="PANTHER" id="PTHR43767:SF7">
    <property type="entry name" value="MEDIUM_LONG-CHAIN-FATTY-ACID--COA LIGASE FADD8"/>
    <property type="match status" value="1"/>
</dbReference>
<dbReference type="EC" id="6.2.1.-" evidence="4"/>